<dbReference type="PANTHER" id="PTHR11472:SF41">
    <property type="entry name" value="ATP-DEPENDENT DNA HELICASE DDX11-RELATED"/>
    <property type="match status" value="1"/>
</dbReference>
<dbReference type="SMART" id="SM00488">
    <property type="entry name" value="DEXDc2"/>
    <property type="match status" value="1"/>
</dbReference>
<dbReference type="FunCoup" id="A0A6P8HCT0">
    <property type="interactions" value="1816"/>
</dbReference>
<evidence type="ECO:0000256" key="3">
    <source>
        <dbReference type="ARBA" id="ARBA00008435"/>
    </source>
</evidence>
<dbReference type="GO" id="GO:0051536">
    <property type="term" value="F:iron-sulfur cluster binding"/>
    <property type="evidence" value="ECO:0007669"/>
    <property type="project" value="UniProtKB-KW"/>
</dbReference>
<protein>
    <submittedName>
        <fullName evidence="18">ATP-dependent DNA helicase DDX11-like</fullName>
    </submittedName>
</protein>
<keyword evidence="11" id="KW-0411">Iron-sulfur</keyword>
<dbReference type="GO" id="GO:0003677">
    <property type="term" value="F:DNA binding"/>
    <property type="evidence" value="ECO:0007669"/>
    <property type="project" value="UniProtKB-KW"/>
</dbReference>
<dbReference type="GO" id="GO:0034085">
    <property type="term" value="P:establishment of sister chromatid cohesion"/>
    <property type="evidence" value="ECO:0007669"/>
    <property type="project" value="TreeGrafter"/>
</dbReference>
<dbReference type="AlphaFoldDB" id="A0A6P8HCT0"/>
<evidence type="ECO:0000256" key="11">
    <source>
        <dbReference type="ARBA" id="ARBA00023014"/>
    </source>
</evidence>
<dbReference type="RefSeq" id="XP_031550335.1">
    <property type="nucleotide sequence ID" value="XM_031694475.1"/>
</dbReference>
<evidence type="ECO:0000256" key="14">
    <source>
        <dbReference type="ARBA" id="ARBA00023242"/>
    </source>
</evidence>
<comment type="similarity">
    <text evidence="3">Belongs to the DEAD box helicase family. DEAH subfamily. DDX11/CHL1 sub-subfamily.</text>
</comment>
<evidence type="ECO:0000256" key="7">
    <source>
        <dbReference type="ARBA" id="ARBA00022806"/>
    </source>
</evidence>
<dbReference type="InterPro" id="IPR006555">
    <property type="entry name" value="ATP-dep_Helicase_C"/>
</dbReference>
<dbReference type="GO" id="GO:0005524">
    <property type="term" value="F:ATP binding"/>
    <property type="evidence" value="ECO:0007669"/>
    <property type="project" value="UniProtKB-KW"/>
</dbReference>
<dbReference type="GO" id="GO:0016818">
    <property type="term" value="F:hydrolase activity, acting on acid anhydrides, in phosphorus-containing anhydrides"/>
    <property type="evidence" value="ECO:0007669"/>
    <property type="project" value="InterPro"/>
</dbReference>
<comment type="subcellular location">
    <subcellularLocation>
        <location evidence="2">Nucleus</location>
    </subcellularLocation>
</comment>
<evidence type="ECO:0000256" key="6">
    <source>
        <dbReference type="ARBA" id="ARBA00022801"/>
    </source>
</evidence>
<dbReference type="InterPro" id="IPR027417">
    <property type="entry name" value="P-loop_NTPase"/>
</dbReference>
<dbReference type="Gene3D" id="3.40.50.300">
    <property type="entry name" value="P-loop containing nucleotide triphosphate hydrolases"/>
    <property type="match status" value="3"/>
</dbReference>
<dbReference type="Pfam" id="PF06733">
    <property type="entry name" value="DEAD_2"/>
    <property type="match status" value="1"/>
</dbReference>
<keyword evidence="8" id="KW-0067">ATP-binding</keyword>
<evidence type="ECO:0000256" key="4">
    <source>
        <dbReference type="ARBA" id="ARBA00022723"/>
    </source>
</evidence>
<keyword evidence="9" id="KW-0694">RNA-binding</keyword>
<dbReference type="InterPro" id="IPR006554">
    <property type="entry name" value="Helicase-like_DEXD_c2"/>
</dbReference>
<dbReference type="PROSITE" id="PS51193">
    <property type="entry name" value="HELICASE_ATP_BIND_2"/>
    <property type="match status" value="1"/>
</dbReference>
<evidence type="ECO:0000256" key="12">
    <source>
        <dbReference type="ARBA" id="ARBA00023125"/>
    </source>
</evidence>
<name>A0A6P8HCT0_ACTTE</name>
<dbReference type="InterPro" id="IPR045028">
    <property type="entry name" value="DinG/Rad3-like"/>
</dbReference>
<feature type="region of interest" description="Disordered" evidence="15">
    <location>
        <begin position="147"/>
        <end position="184"/>
    </location>
</feature>
<proteinExistence type="inferred from homology"/>
<keyword evidence="6" id="KW-0378">Hydrolase</keyword>
<dbReference type="GO" id="GO:0003678">
    <property type="term" value="F:DNA helicase activity"/>
    <property type="evidence" value="ECO:0007669"/>
    <property type="project" value="InterPro"/>
</dbReference>
<keyword evidence="12" id="KW-0238">DNA-binding</keyword>
<evidence type="ECO:0000256" key="1">
    <source>
        <dbReference type="ARBA" id="ARBA00001966"/>
    </source>
</evidence>
<dbReference type="GeneID" id="116287781"/>
<dbReference type="GO" id="GO:0046872">
    <property type="term" value="F:metal ion binding"/>
    <property type="evidence" value="ECO:0007669"/>
    <property type="project" value="UniProtKB-KW"/>
</dbReference>
<dbReference type="GO" id="GO:0005634">
    <property type="term" value="C:nucleus"/>
    <property type="evidence" value="ECO:0007669"/>
    <property type="project" value="UniProtKB-SubCell"/>
</dbReference>
<dbReference type="FunFam" id="3.40.50.300:FF:002532">
    <property type="entry name" value="DEAD/H-box helicase 11"/>
    <property type="match status" value="1"/>
</dbReference>
<dbReference type="PANTHER" id="PTHR11472">
    <property type="entry name" value="DNA REPAIR DEAD HELICASE RAD3/XP-D SUBFAMILY MEMBER"/>
    <property type="match status" value="1"/>
</dbReference>
<keyword evidence="5" id="KW-0547">Nucleotide-binding</keyword>
<evidence type="ECO:0000256" key="2">
    <source>
        <dbReference type="ARBA" id="ARBA00004123"/>
    </source>
</evidence>
<dbReference type="SUPFAM" id="SSF52540">
    <property type="entry name" value="P-loop containing nucleoside triphosphate hydrolases"/>
    <property type="match status" value="1"/>
</dbReference>
<evidence type="ECO:0000256" key="15">
    <source>
        <dbReference type="SAM" id="MobiDB-lite"/>
    </source>
</evidence>
<dbReference type="SMART" id="SM00491">
    <property type="entry name" value="HELICc2"/>
    <property type="match status" value="1"/>
</dbReference>
<organism evidence="17 18">
    <name type="scientific">Actinia tenebrosa</name>
    <name type="common">Australian red waratah sea anemone</name>
    <dbReference type="NCBI Taxonomy" id="6105"/>
    <lineage>
        <taxon>Eukaryota</taxon>
        <taxon>Metazoa</taxon>
        <taxon>Cnidaria</taxon>
        <taxon>Anthozoa</taxon>
        <taxon>Hexacorallia</taxon>
        <taxon>Actiniaria</taxon>
        <taxon>Actiniidae</taxon>
        <taxon>Actinia</taxon>
    </lineage>
</organism>
<dbReference type="KEGG" id="aten:116287781"/>
<keyword evidence="10" id="KW-0408">Iron</keyword>
<accession>A0A6P8HCT0</accession>
<evidence type="ECO:0000256" key="5">
    <source>
        <dbReference type="ARBA" id="ARBA00022741"/>
    </source>
</evidence>
<evidence type="ECO:0000256" key="8">
    <source>
        <dbReference type="ARBA" id="ARBA00022840"/>
    </source>
</evidence>
<gene>
    <name evidence="18" type="primary">LOC116287781</name>
</gene>
<dbReference type="GO" id="GO:0003723">
    <property type="term" value="F:RNA binding"/>
    <property type="evidence" value="ECO:0007669"/>
    <property type="project" value="UniProtKB-KW"/>
</dbReference>
<dbReference type="Proteomes" id="UP000515163">
    <property type="component" value="Unplaced"/>
</dbReference>
<feature type="region of interest" description="Disordered" evidence="15">
    <location>
        <begin position="87"/>
        <end position="116"/>
    </location>
</feature>
<keyword evidence="13" id="KW-0413">Isomerase</keyword>
<dbReference type="NCBIfam" id="TIGR00604">
    <property type="entry name" value="rad3"/>
    <property type="match status" value="1"/>
</dbReference>
<dbReference type="Pfam" id="PF13307">
    <property type="entry name" value="Helicase_C_2"/>
    <property type="match status" value="1"/>
</dbReference>
<feature type="compositionally biased region" description="Basic and acidic residues" evidence="15">
    <location>
        <begin position="87"/>
        <end position="112"/>
    </location>
</feature>
<dbReference type="InterPro" id="IPR010614">
    <property type="entry name" value="RAD3-like_helicase_DEAD"/>
</dbReference>
<evidence type="ECO:0000256" key="10">
    <source>
        <dbReference type="ARBA" id="ARBA00023004"/>
    </source>
</evidence>
<evidence type="ECO:0000313" key="18">
    <source>
        <dbReference type="RefSeq" id="XP_031550335.1"/>
    </source>
</evidence>
<keyword evidence="17" id="KW-1185">Reference proteome</keyword>
<dbReference type="CDD" id="cd18788">
    <property type="entry name" value="SF2_C_XPD"/>
    <property type="match status" value="1"/>
</dbReference>
<dbReference type="InParanoid" id="A0A6P8HCT0"/>
<evidence type="ECO:0000256" key="13">
    <source>
        <dbReference type="ARBA" id="ARBA00023235"/>
    </source>
</evidence>
<dbReference type="InterPro" id="IPR014013">
    <property type="entry name" value="Helic_SF1/SF2_ATP-bd_DinG/Rad3"/>
</dbReference>
<sequence>MSLSATKDSNMESCLVKDESCSSVPAYFPFPFPPYDIQEDFMKNLYMVLDKGGIGIFESPTGTGKSLSLICGALTWLRDFEAKRQEDLSKGLSPKDLDQSDVSMKDESKSGDDDLPAWVLDFGAKKKQQELEDQLRAQNEKLEKQKAHLMQVKQDSRKSFVLKGKRKHSEEQTLTTNESKKEDQIQGEIDDLLGKSAAEDPDVDIILKEYHSDDENDDDDKCSDDEDEEVHCTKIYYCSRTHSQLAQFTREVIKSPYGEATSLVTLGSRQNFCINEDVKKLKSNTRINDRCLELQKNKKKDKVEVEKTESGKVTKKKKTTAGCPYNDYKQQQNFRDQLLIGIKDIEQLVSLGEDLHACPYYGTRQAIPAAKVVCLPYNMLLHKSTRQACGIKLEGNIVIIDEAHNLLETINNIHSVEISGAQISGSFSQLSQYLDRYRTRLKAKNVMYIKQILFILSRFLSCLGGKATELGKPLTQQEPSKAPFASKPDVQLKTINDFLFSSQIDNVNLFKIGRYCHRSMISKKLNGFVDKYRPQEVFQESSQSDEPSYQSFTSPMHFIENFLEALTNADVDGRVVVNRQDRVSTSSIKFLLLNPAVNFNSVVQESKAVIVAGGTMQPTSEFKDQLFACAGVSPDLVHEFSCGHVISPEQLLTIALGKGPSGLELDFTYQSRDSPQLIEECGRVLLNTCAVIPGGVVCFFSSFDYAQKIYSHWEKSGILEKLGTRKKIFTEPRKASQVEQVLSSFSALIKKTSASVNQGTQSQVNGAILLCVVGGKMSEGINFSDDLGRCVVMIGLPYPNINSPELKEKMNYLNTNIGAKAGQEYYENLCMKAVNQSIGRAIRHRQDYATILLLDHRYSTPRVYNKLPSWIGSRMQHYSRFGPAFAAVRKFFVDKRSCNKTTTMAEG</sequence>
<evidence type="ECO:0000256" key="9">
    <source>
        <dbReference type="ARBA" id="ARBA00022884"/>
    </source>
</evidence>
<dbReference type="OrthoDB" id="267079at2759"/>
<keyword evidence="7" id="KW-0347">Helicase</keyword>
<evidence type="ECO:0000313" key="17">
    <source>
        <dbReference type="Proteomes" id="UP000515163"/>
    </source>
</evidence>
<dbReference type="InterPro" id="IPR013020">
    <property type="entry name" value="Rad3/Chl1-like"/>
</dbReference>
<keyword evidence="14" id="KW-0539">Nucleus</keyword>
<feature type="domain" description="Helicase ATP-binding" evidence="16">
    <location>
        <begin position="24"/>
        <end position="453"/>
    </location>
</feature>
<dbReference type="FunFam" id="3.40.50.300:FF:001050">
    <property type="entry name" value="ATP-dependent DNA helicase DDX11"/>
    <property type="match status" value="1"/>
</dbReference>
<comment type="cofactor">
    <cofactor evidence="1">
        <name>[4Fe-4S] cluster</name>
        <dbReference type="ChEBI" id="CHEBI:49883"/>
    </cofactor>
</comment>
<keyword evidence="4" id="KW-0479">Metal-binding</keyword>
<dbReference type="GO" id="GO:0006139">
    <property type="term" value="P:nucleobase-containing compound metabolic process"/>
    <property type="evidence" value="ECO:0007669"/>
    <property type="project" value="InterPro"/>
</dbReference>
<reference evidence="18" key="1">
    <citation type="submission" date="2025-08" db="UniProtKB">
        <authorList>
            <consortium name="RefSeq"/>
        </authorList>
    </citation>
    <scope>IDENTIFICATION</scope>
    <source>
        <tissue evidence="18">Tentacle</tissue>
    </source>
</reference>
<evidence type="ECO:0000259" key="16">
    <source>
        <dbReference type="PROSITE" id="PS51193"/>
    </source>
</evidence>